<feature type="domain" description="Collagenase NC10/endostatin" evidence="1">
    <location>
        <begin position="2"/>
        <end position="101"/>
    </location>
</feature>
<evidence type="ECO:0000259" key="1">
    <source>
        <dbReference type="Pfam" id="PF06482"/>
    </source>
</evidence>
<dbReference type="AlphaFoldDB" id="A0AAN9A0P4"/>
<comment type="caution">
    <text evidence="2">The sequence shown here is derived from an EMBL/GenBank/DDBJ whole genome shotgun (WGS) entry which is preliminary data.</text>
</comment>
<protein>
    <submittedName>
        <fullName evidence="2">Collagenase NC10 and Endostatin</fullName>
    </submittedName>
</protein>
<dbReference type="EMBL" id="JAXCGZ010017529">
    <property type="protein sequence ID" value="KAK7067975.1"/>
    <property type="molecule type" value="Genomic_DNA"/>
</dbReference>
<dbReference type="InterPro" id="IPR016186">
    <property type="entry name" value="C-type_lectin-like/link_sf"/>
</dbReference>
<proteinExistence type="predicted"/>
<feature type="non-terminal residue" evidence="2">
    <location>
        <position position="1"/>
    </location>
</feature>
<dbReference type="Pfam" id="PF06482">
    <property type="entry name" value="Endostatin"/>
    <property type="match status" value="1"/>
</dbReference>
<dbReference type="SUPFAM" id="SSF56436">
    <property type="entry name" value="C-type lectin-like"/>
    <property type="match status" value="1"/>
</dbReference>
<dbReference type="Proteomes" id="UP001381693">
    <property type="component" value="Unassembled WGS sequence"/>
</dbReference>
<name>A0AAN9A0P4_HALRR</name>
<evidence type="ECO:0000313" key="2">
    <source>
        <dbReference type="EMBL" id="KAK7067975.1"/>
    </source>
</evidence>
<accession>A0AAN9A0P4</accession>
<evidence type="ECO:0000313" key="3">
    <source>
        <dbReference type="Proteomes" id="UP001381693"/>
    </source>
</evidence>
<keyword evidence="3" id="KW-1185">Reference proteome</keyword>
<organism evidence="2 3">
    <name type="scientific">Halocaridina rubra</name>
    <name type="common">Hawaiian red shrimp</name>
    <dbReference type="NCBI Taxonomy" id="373956"/>
    <lineage>
        <taxon>Eukaryota</taxon>
        <taxon>Metazoa</taxon>
        <taxon>Ecdysozoa</taxon>
        <taxon>Arthropoda</taxon>
        <taxon>Crustacea</taxon>
        <taxon>Multicrustacea</taxon>
        <taxon>Malacostraca</taxon>
        <taxon>Eumalacostraca</taxon>
        <taxon>Eucarida</taxon>
        <taxon>Decapoda</taxon>
        <taxon>Pleocyemata</taxon>
        <taxon>Caridea</taxon>
        <taxon>Atyoidea</taxon>
        <taxon>Atyidae</taxon>
        <taxon>Halocaridina</taxon>
    </lineage>
</organism>
<reference evidence="2 3" key="1">
    <citation type="submission" date="2023-11" db="EMBL/GenBank/DDBJ databases">
        <title>Halocaridina rubra genome assembly.</title>
        <authorList>
            <person name="Smith C."/>
        </authorList>
    </citation>
    <scope>NUCLEOTIDE SEQUENCE [LARGE SCALE GENOMIC DNA]</scope>
    <source>
        <strain evidence="2">EP-1</strain>
        <tissue evidence="2">Whole</tissue>
    </source>
</reference>
<dbReference type="Gene3D" id="3.10.100.10">
    <property type="entry name" value="Mannose-Binding Protein A, subunit A"/>
    <property type="match status" value="1"/>
</dbReference>
<dbReference type="InterPro" id="IPR010515">
    <property type="entry name" value="Collagenase_NC10/endostatin"/>
</dbReference>
<gene>
    <name evidence="2" type="primary">cle-1_3</name>
    <name evidence="2" type="ORF">SK128_026192</name>
</gene>
<sequence length="164" mass="18384">GELIIGSWNDAIAGRGGQFLERPKIISFDGRDVYQDDSWPLKFVWHGSNKYGETVVHDNCNNWSSSSSSMFGMASALKNLQLLDQQKVACDEQLIVLCIETTSSLPKRKKRQAVNITMDGEQISETIHSQGSKIKNKKNLEKNGNAEDNAKIEDNISQNKWILV</sequence>
<dbReference type="InterPro" id="IPR016187">
    <property type="entry name" value="CTDL_fold"/>
</dbReference>